<dbReference type="PANTHER" id="PTHR46337">
    <property type="entry name" value="RCC1-LIKE G EXCHANGING FACTOR-LIKE PROTEIN"/>
    <property type="match status" value="1"/>
</dbReference>
<dbReference type="InterPro" id="IPR009091">
    <property type="entry name" value="RCC1/BLIP-II"/>
</dbReference>
<dbReference type="InterPro" id="IPR058923">
    <property type="entry name" value="RCC1-like_dom"/>
</dbReference>
<dbReference type="PANTHER" id="PTHR46337:SF1">
    <property type="entry name" value="RCC1-LIKE G EXCHANGING FACTOR-LIKE PROTEIN"/>
    <property type="match status" value="1"/>
</dbReference>
<feature type="domain" description="RCC1-like" evidence="3">
    <location>
        <begin position="56"/>
        <end position="322"/>
    </location>
</feature>
<evidence type="ECO:0000256" key="1">
    <source>
        <dbReference type="ARBA" id="ARBA00022737"/>
    </source>
</evidence>
<dbReference type="AlphaFoldDB" id="A0A556UY09"/>
<dbReference type="PRINTS" id="PR00633">
    <property type="entry name" value="RCCNDNSATION"/>
</dbReference>
<feature type="repeat" description="RCC1" evidence="2">
    <location>
        <begin position="293"/>
        <end position="345"/>
    </location>
</feature>
<evidence type="ECO:0000313" key="4">
    <source>
        <dbReference type="EMBL" id="TSP36099.1"/>
    </source>
</evidence>
<keyword evidence="5" id="KW-1185">Reference proteome</keyword>
<dbReference type="InterPro" id="IPR053035">
    <property type="entry name" value="Mitochondrial_GEF_domain"/>
</dbReference>
<dbReference type="Pfam" id="PF25390">
    <property type="entry name" value="WD40_RLD"/>
    <property type="match status" value="1"/>
</dbReference>
<evidence type="ECO:0000259" key="3">
    <source>
        <dbReference type="Pfam" id="PF25390"/>
    </source>
</evidence>
<sequence>MTLNGAMALICARSLVRPGVRFCVRLFSSVAKSRHGEARNDVPLFRYVGEHRKPTEKVFVWGFSHTGALGIPSFVIPDSGRKKPRKYQLTPYRLETEQKISSAACGYGFTLLASNTKDVTKVWGMGLNKDSQLGFQRTQRDWHKSYEYVLEPSPVSLPLANPQETRVLQVSCGRAHSLVLTDAEGVFSLGNNAYGQCGRKIIDDEVYSGSYVVHKIEGFDSRVSQVVCGQDHSLFLTESGSVYACGWGADGQTGLGHHNKTAFPVRVGGDLEGVKVQQVSTYGDCSLAVSAEGHVFGWGNSEYLQLASVTQTTQISSPRLLPLKGVGKLTQVACGGTQVAVLNEDGEVFVWGYGILGKGPNLAESETPEKLPATLFGKSEFNPGVKVSRIRCGLSHFAAITDRGELFVWGKNVRGCLGIGKHEDQYFPWRVTVPGHVVDVACGVDHMVAQVKSVI</sequence>
<dbReference type="Pfam" id="PF00415">
    <property type="entry name" value="RCC1"/>
    <property type="match status" value="2"/>
</dbReference>
<dbReference type="PROSITE" id="PS50012">
    <property type="entry name" value="RCC1_3"/>
    <property type="match status" value="7"/>
</dbReference>
<feature type="repeat" description="RCC1" evidence="2">
    <location>
        <begin position="120"/>
        <end position="183"/>
    </location>
</feature>
<evidence type="ECO:0000313" key="5">
    <source>
        <dbReference type="Proteomes" id="UP000319801"/>
    </source>
</evidence>
<name>A0A556UY09_BAGYA</name>
<protein>
    <submittedName>
        <fullName evidence="4">RCC1-like G exchanging factor-like protein</fullName>
    </submittedName>
</protein>
<dbReference type="SUPFAM" id="SSF50985">
    <property type="entry name" value="RCC1/BLIP-II"/>
    <property type="match status" value="1"/>
</dbReference>
<evidence type="ECO:0000256" key="2">
    <source>
        <dbReference type="PROSITE-ProRule" id="PRU00235"/>
    </source>
</evidence>
<feature type="repeat" description="RCC1" evidence="2">
    <location>
        <begin position="240"/>
        <end position="292"/>
    </location>
</feature>
<feature type="repeat" description="RCC1" evidence="2">
    <location>
        <begin position="184"/>
        <end position="239"/>
    </location>
</feature>
<reference evidence="4 5" key="1">
    <citation type="journal article" date="2019" name="Genome Biol. Evol.">
        <title>Whole-Genome Sequencing of the Giant Devil Catfish, Bagarius yarrelli.</title>
        <authorList>
            <person name="Jiang W."/>
            <person name="Lv Y."/>
            <person name="Cheng L."/>
            <person name="Yang K."/>
            <person name="Chao B."/>
            <person name="Wang X."/>
            <person name="Li Y."/>
            <person name="Pan X."/>
            <person name="You X."/>
            <person name="Zhang Y."/>
            <person name="Yang J."/>
            <person name="Li J."/>
            <person name="Zhang X."/>
            <person name="Liu S."/>
            <person name="Sun C."/>
            <person name="Yang J."/>
            <person name="Shi Q."/>
        </authorList>
    </citation>
    <scope>NUCLEOTIDE SEQUENCE [LARGE SCALE GENOMIC DNA]</scope>
    <source>
        <strain evidence="4">JWS20170419001</strain>
        <tissue evidence="4">Muscle</tissue>
    </source>
</reference>
<organism evidence="4 5">
    <name type="scientific">Bagarius yarrelli</name>
    <name type="common">Goonch</name>
    <name type="synonym">Bagrus yarrelli</name>
    <dbReference type="NCBI Taxonomy" id="175774"/>
    <lineage>
        <taxon>Eukaryota</taxon>
        <taxon>Metazoa</taxon>
        <taxon>Chordata</taxon>
        <taxon>Craniata</taxon>
        <taxon>Vertebrata</taxon>
        <taxon>Euteleostomi</taxon>
        <taxon>Actinopterygii</taxon>
        <taxon>Neopterygii</taxon>
        <taxon>Teleostei</taxon>
        <taxon>Ostariophysi</taxon>
        <taxon>Siluriformes</taxon>
        <taxon>Sisoridae</taxon>
        <taxon>Sisorinae</taxon>
        <taxon>Bagarius</taxon>
    </lineage>
</organism>
<keyword evidence="1" id="KW-0677">Repeat</keyword>
<proteinExistence type="predicted"/>
<dbReference type="GO" id="GO:0005743">
    <property type="term" value="C:mitochondrial inner membrane"/>
    <property type="evidence" value="ECO:0007669"/>
    <property type="project" value="TreeGrafter"/>
</dbReference>
<feature type="repeat" description="RCC1" evidence="2">
    <location>
        <begin position="346"/>
        <end position="403"/>
    </location>
</feature>
<dbReference type="EMBL" id="VCAZ01000075">
    <property type="protein sequence ID" value="TSP36099.1"/>
    <property type="molecule type" value="Genomic_DNA"/>
</dbReference>
<dbReference type="GO" id="GO:0070131">
    <property type="term" value="P:positive regulation of mitochondrial translation"/>
    <property type="evidence" value="ECO:0007669"/>
    <property type="project" value="TreeGrafter"/>
</dbReference>
<dbReference type="Proteomes" id="UP000319801">
    <property type="component" value="Unassembled WGS sequence"/>
</dbReference>
<dbReference type="GO" id="GO:0019843">
    <property type="term" value="F:rRNA binding"/>
    <property type="evidence" value="ECO:0007669"/>
    <property type="project" value="TreeGrafter"/>
</dbReference>
<feature type="repeat" description="RCC1" evidence="2">
    <location>
        <begin position="56"/>
        <end position="116"/>
    </location>
</feature>
<feature type="repeat" description="RCC1" evidence="2">
    <location>
        <begin position="404"/>
        <end position="453"/>
    </location>
</feature>
<dbReference type="OrthoDB" id="70707at2759"/>
<comment type="caution">
    <text evidence="4">The sequence shown here is derived from an EMBL/GenBank/DDBJ whole genome shotgun (WGS) entry which is preliminary data.</text>
</comment>
<gene>
    <name evidence="4" type="ORF">Baya_10271</name>
</gene>
<accession>A0A556UY09</accession>
<dbReference type="InterPro" id="IPR000408">
    <property type="entry name" value="Reg_chr_condens"/>
</dbReference>
<dbReference type="Gene3D" id="2.130.10.30">
    <property type="entry name" value="Regulator of chromosome condensation 1/beta-lactamase-inhibitor protein II"/>
    <property type="match status" value="2"/>
</dbReference>
<dbReference type="GO" id="GO:0005085">
    <property type="term" value="F:guanyl-nucleotide exchange factor activity"/>
    <property type="evidence" value="ECO:0007669"/>
    <property type="project" value="TreeGrafter"/>
</dbReference>